<dbReference type="RefSeq" id="WP_189563077.1">
    <property type="nucleotide sequence ID" value="NZ_BMXF01000001.1"/>
</dbReference>
<dbReference type="GO" id="GO:0005886">
    <property type="term" value="C:plasma membrane"/>
    <property type="evidence" value="ECO:0007669"/>
    <property type="project" value="UniProtKB-SubCell"/>
</dbReference>
<dbReference type="Gene3D" id="2.20.200.10">
    <property type="entry name" value="Outer membrane efflux proteins (OEP)"/>
    <property type="match status" value="1"/>
</dbReference>
<evidence type="ECO:0000313" key="4">
    <source>
        <dbReference type="Proteomes" id="UP000598271"/>
    </source>
</evidence>
<dbReference type="InterPro" id="IPR010131">
    <property type="entry name" value="MdtP/NodT-like"/>
</dbReference>
<protein>
    <submittedName>
        <fullName evidence="3">RND transporter</fullName>
    </submittedName>
</protein>
<gene>
    <name evidence="3" type="ORF">GCM10007390_08340</name>
</gene>
<keyword evidence="4" id="KW-1185">Reference proteome</keyword>
<keyword evidence="2" id="KW-0472">Membrane</keyword>
<evidence type="ECO:0000313" key="3">
    <source>
        <dbReference type="EMBL" id="GHB57254.1"/>
    </source>
</evidence>
<dbReference type="Proteomes" id="UP000598271">
    <property type="component" value="Unassembled WGS sequence"/>
</dbReference>
<dbReference type="SUPFAM" id="SSF56954">
    <property type="entry name" value="Outer membrane efflux proteins (OEP)"/>
    <property type="match status" value="1"/>
</dbReference>
<keyword evidence="2" id="KW-1134">Transmembrane beta strand</keyword>
<evidence type="ECO:0000256" key="2">
    <source>
        <dbReference type="RuleBase" id="RU362097"/>
    </source>
</evidence>
<dbReference type="Gene3D" id="1.20.1600.10">
    <property type="entry name" value="Outer membrane efflux proteins (OEP)"/>
    <property type="match status" value="1"/>
</dbReference>
<dbReference type="PANTHER" id="PTHR30203:SF30">
    <property type="entry name" value="OUTER MEMBRANE PROTEIN-RELATED"/>
    <property type="match status" value="1"/>
</dbReference>
<evidence type="ECO:0000256" key="1">
    <source>
        <dbReference type="ARBA" id="ARBA00007613"/>
    </source>
</evidence>
<comment type="subcellular location">
    <subcellularLocation>
        <location evidence="2">Cell membrane</location>
        <topology evidence="2">Lipid-anchor</topology>
    </subcellularLocation>
</comment>
<keyword evidence="2" id="KW-0812">Transmembrane</keyword>
<reference evidence="3 4" key="1">
    <citation type="journal article" date="2014" name="Int. J. Syst. Evol. Microbiol.">
        <title>Complete genome sequence of Corynebacterium casei LMG S-19264T (=DSM 44701T), isolated from a smear-ripened cheese.</title>
        <authorList>
            <consortium name="US DOE Joint Genome Institute (JGI-PGF)"/>
            <person name="Walter F."/>
            <person name="Albersmeier A."/>
            <person name="Kalinowski J."/>
            <person name="Ruckert C."/>
        </authorList>
    </citation>
    <scope>NUCLEOTIDE SEQUENCE [LARGE SCALE GENOMIC DNA]</scope>
    <source>
        <strain evidence="3 4">KCTC 12866</strain>
    </source>
</reference>
<dbReference type="InterPro" id="IPR003423">
    <property type="entry name" value="OMP_efflux"/>
</dbReference>
<organism evidence="3 4">
    <name type="scientific">Persicitalea jodogahamensis</name>
    <dbReference type="NCBI Taxonomy" id="402147"/>
    <lineage>
        <taxon>Bacteria</taxon>
        <taxon>Pseudomonadati</taxon>
        <taxon>Bacteroidota</taxon>
        <taxon>Cytophagia</taxon>
        <taxon>Cytophagales</taxon>
        <taxon>Spirosomataceae</taxon>
        <taxon>Persicitalea</taxon>
    </lineage>
</organism>
<dbReference type="PANTHER" id="PTHR30203">
    <property type="entry name" value="OUTER MEMBRANE CATION EFFLUX PROTEIN"/>
    <property type="match status" value="1"/>
</dbReference>
<comment type="caution">
    <text evidence="3">The sequence shown here is derived from an EMBL/GenBank/DDBJ whole genome shotgun (WGS) entry which is preliminary data.</text>
</comment>
<sequence length="482" mass="54746">MRFLFKFLYKKVLFAIALLTLYGCKLMTPLPEKKPLQTPRTFLERMDSASIGNMQISTFFTDTNLVALIDTALQRNQDIAMAFQRIELARADLWDREAALLPSVSAEASGGIRRYGEYTQEGVGNYDTNFSDNINPDQRMTNPLPEYFLGARSSWEVDIWGKLRTRRKSALLRFMASEKARQLVVTNIVAEIARLYYELLTLDNELEIIERNRLLQKEAVETIVIQKEAGRANELAVRQFTAQLFNTQTRAIRIEQQIMEDENRINLLLGRFTQPIKRGAPILEQEWPDKIGVGIPAQMLRRRPDVQQAELELRAYEADLQSARLAFLPSLTITPYVGFNAFRSSVLFNPASLAFGLVGGLTAPIINRKPLKAGQRRAQAQATEALYNYNKTVLTAYQETALNLRTLDNMQKIALLKEIETTALQQGVSISNDLFLAGYATYLEVITAQKSVLEAELERTTIQQRRFQALVSLYRSLGGGWE</sequence>
<keyword evidence="2" id="KW-0564">Palmitate</keyword>
<dbReference type="AlphaFoldDB" id="A0A8J3D0F3"/>
<dbReference type="Pfam" id="PF02321">
    <property type="entry name" value="OEP"/>
    <property type="match status" value="2"/>
</dbReference>
<dbReference type="EMBL" id="BMXF01000001">
    <property type="protein sequence ID" value="GHB57254.1"/>
    <property type="molecule type" value="Genomic_DNA"/>
</dbReference>
<keyword evidence="2" id="KW-0449">Lipoprotein</keyword>
<dbReference type="GO" id="GO:0015562">
    <property type="term" value="F:efflux transmembrane transporter activity"/>
    <property type="evidence" value="ECO:0007669"/>
    <property type="project" value="InterPro"/>
</dbReference>
<comment type="similarity">
    <text evidence="1 2">Belongs to the outer membrane factor (OMF) (TC 1.B.17) family.</text>
</comment>
<proteinExistence type="inferred from homology"/>
<dbReference type="NCBIfam" id="TIGR01845">
    <property type="entry name" value="outer_NodT"/>
    <property type="match status" value="1"/>
</dbReference>
<accession>A0A8J3D0F3</accession>
<dbReference type="PROSITE" id="PS51257">
    <property type="entry name" value="PROKAR_LIPOPROTEIN"/>
    <property type="match status" value="1"/>
</dbReference>
<name>A0A8J3D0F3_9BACT</name>